<comment type="similarity">
    <text evidence="2">Belongs to the EamA transporter family.</text>
</comment>
<evidence type="ECO:0000259" key="8">
    <source>
        <dbReference type="Pfam" id="PF00892"/>
    </source>
</evidence>
<proteinExistence type="inferred from homology"/>
<feature type="domain" description="EamA" evidence="8">
    <location>
        <begin position="26"/>
        <end position="151"/>
    </location>
</feature>
<dbReference type="PANTHER" id="PTHR42920">
    <property type="entry name" value="OS03G0707200 PROTEIN-RELATED"/>
    <property type="match status" value="1"/>
</dbReference>
<keyword evidence="3" id="KW-1003">Cell membrane</keyword>
<dbReference type="SUPFAM" id="SSF103481">
    <property type="entry name" value="Multidrug resistance efflux transporter EmrE"/>
    <property type="match status" value="2"/>
</dbReference>
<feature type="transmembrane region" description="Helical" evidence="7">
    <location>
        <begin position="106"/>
        <end position="127"/>
    </location>
</feature>
<feature type="transmembrane region" description="Helical" evidence="7">
    <location>
        <begin position="51"/>
        <end position="70"/>
    </location>
</feature>
<evidence type="ECO:0000256" key="4">
    <source>
        <dbReference type="ARBA" id="ARBA00022692"/>
    </source>
</evidence>
<dbReference type="Proteomes" id="UP000466307">
    <property type="component" value="Unassembled WGS sequence"/>
</dbReference>
<feature type="domain" description="EamA" evidence="8">
    <location>
        <begin position="161"/>
        <end position="292"/>
    </location>
</feature>
<feature type="transmembrane region" description="Helical" evidence="7">
    <location>
        <begin position="275"/>
        <end position="296"/>
    </location>
</feature>
<dbReference type="InterPro" id="IPR037185">
    <property type="entry name" value="EmrE-like"/>
</dbReference>
<evidence type="ECO:0000256" key="6">
    <source>
        <dbReference type="ARBA" id="ARBA00023136"/>
    </source>
</evidence>
<feature type="transmembrane region" description="Helical" evidence="7">
    <location>
        <begin position="189"/>
        <end position="209"/>
    </location>
</feature>
<keyword evidence="4 7" id="KW-0812">Transmembrane</keyword>
<feature type="transmembrane region" description="Helical" evidence="7">
    <location>
        <begin position="164"/>
        <end position="182"/>
    </location>
</feature>
<dbReference type="GO" id="GO:0005886">
    <property type="term" value="C:plasma membrane"/>
    <property type="evidence" value="ECO:0007669"/>
    <property type="project" value="UniProtKB-SubCell"/>
</dbReference>
<organism evidence="9 10">
    <name type="scientific">Gordonia desulfuricans</name>
    <dbReference type="NCBI Taxonomy" id="89051"/>
    <lineage>
        <taxon>Bacteria</taxon>
        <taxon>Bacillati</taxon>
        <taxon>Actinomycetota</taxon>
        <taxon>Actinomycetes</taxon>
        <taxon>Mycobacteriales</taxon>
        <taxon>Gordoniaceae</taxon>
        <taxon>Gordonia</taxon>
    </lineage>
</organism>
<feature type="transmembrane region" description="Helical" evidence="7">
    <location>
        <begin position="20"/>
        <end position="39"/>
    </location>
</feature>
<dbReference type="RefSeq" id="WP_059039463.1">
    <property type="nucleotide sequence ID" value="NZ_JAADZU010000031.1"/>
</dbReference>
<dbReference type="InterPro" id="IPR051258">
    <property type="entry name" value="Diverse_Substrate_Transporter"/>
</dbReference>
<protein>
    <submittedName>
        <fullName evidence="9">DMT family transporter</fullName>
    </submittedName>
</protein>
<keyword evidence="10" id="KW-1185">Reference proteome</keyword>
<name>A0A7K3LPG0_9ACTN</name>
<keyword evidence="5 7" id="KW-1133">Transmembrane helix</keyword>
<dbReference type="AlphaFoldDB" id="A0A7K3LPG0"/>
<gene>
    <name evidence="9" type="ORF">GYA93_11135</name>
</gene>
<comment type="subcellular location">
    <subcellularLocation>
        <location evidence="1">Cell membrane</location>
        <topology evidence="1">Multi-pass membrane protein</topology>
    </subcellularLocation>
</comment>
<evidence type="ECO:0000313" key="10">
    <source>
        <dbReference type="Proteomes" id="UP000466307"/>
    </source>
</evidence>
<comment type="caution">
    <text evidence="9">The sequence shown here is derived from an EMBL/GenBank/DDBJ whole genome shotgun (WGS) entry which is preliminary data.</text>
</comment>
<dbReference type="PANTHER" id="PTHR42920:SF5">
    <property type="entry name" value="EAMA DOMAIN-CONTAINING PROTEIN"/>
    <property type="match status" value="1"/>
</dbReference>
<evidence type="ECO:0000313" key="9">
    <source>
        <dbReference type="EMBL" id="NDK90132.1"/>
    </source>
</evidence>
<evidence type="ECO:0000256" key="1">
    <source>
        <dbReference type="ARBA" id="ARBA00004651"/>
    </source>
</evidence>
<evidence type="ECO:0000256" key="5">
    <source>
        <dbReference type="ARBA" id="ARBA00022989"/>
    </source>
</evidence>
<dbReference type="Pfam" id="PF00892">
    <property type="entry name" value="EamA"/>
    <property type="match status" value="2"/>
</dbReference>
<feature type="transmembrane region" description="Helical" evidence="7">
    <location>
        <begin position="250"/>
        <end position="269"/>
    </location>
</feature>
<dbReference type="InterPro" id="IPR000620">
    <property type="entry name" value="EamA_dom"/>
</dbReference>
<dbReference type="EMBL" id="JAADZU010000031">
    <property type="protein sequence ID" value="NDK90132.1"/>
    <property type="molecule type" value="Genomic_DNA"/>
</dbReference>
<reference evidence="9 10" key="1">
    <citation type="submission" date="2020-01" db="EMBL/GenBank/DDBJ databases">
        <title>Investigation of new actinobacteria for the biodesulphurisation of diesel fuel.</title>
        <authorList>
            <person name="Athi Narayanan S.M."/>
        </authorList>
    </citation>
    <scope>NUCLEOTIDE SEQUENCE [LARGE SCALE GENOMIC DNA]</scope>
    <source>
        <strain evidence="9 10">213E</strain>
    </source>
</reference>
<evidence type="ECO:0000256" key="7">
    <source>
        <dbReference type="SAM" id="Phobius"/>
    </source>
</evidence>
<accession>A0A7K3LPG0</accession>
<sequence length="312" mass="32484">MVGRTAERGLTGSSPTGGGAAWAAPLVLLAVAAAWGLSIGLSKELVDKLPVADYLAVRYTIGVAILIALCPRAVMGIRGPELRHGVVLGLLFGLAQYIQFEGLSRASIVVASFLVSLYVVFTPMLLAIARRRRPSRVTVIAAVVSLAGVASMAVRGWSFGIGEALTVLSALIYALHVIWVARWATAGKAIAISVVQLAVLSLVFTVAALPGGFSLPTGPDWPAMMYLATIAGVAIVAQVWAQTRMSAESAAIIMVLEPVWASVFAVVLWSESPDLRTIVGGALVVAASVLVVVASARVRPGDRTSRETLSCS</sequence>
<keyword evidence="6 7" id="KW-0472">Membrane</keyword>
<evidence type="ECO:0000256" key="2">
    <source>
        <dbReference type="ARBA" id="ARBA00007362"/>
    </source>
</evidence>
<evidence type="ECO:0000256" key="3">
    <source>
        <dbReference type="ARBA" id="ARBA00022475"/>
    </source>
</evidence>
<feature type="transmembrane region" description="Helical" evidence="7">
    <location>
        <begin position="139"/>
        <end position="158"/>
    </location>
</feature>
<feature type="transmembrane region" description="Helical" evidence="7">
    <location>
        <begin position="221"/>
        <end position="241"/>
    </location>
</feature>